<keyword evidence="2" id="KW-1133">Transmembrane helix</keyword>
<feature type="transmembrane region" description="Helical" evidence="2">
    <location>
        <begin position="166"/>
        <end position="185"/>
    </location>
</feature>
<dbReference type="STRING" id="1179773.BN6_29240"/>
<keyword evidence="4" id="KW-1185">Reference proteome</keyword>
<accession>K0JZY6</accession>
<feature type="transmembrane region" description="Helical" evidence="2">
    <location>
        <begin position="40"/>
        <end position="61"/>
    </location>
</feature>
<evidence type="ECO:0000256" key="1">
    <source>
        <dbReference type="SAM" id="MobiDB-lite"/>
    </source>
</evidence>
<organism evidence="3 4">
    <name type="scientific">Saccharothrix espanaensis (strain ATCC 51144 / DSM 44229 / JCM 9112 / NBRC 15066 / NRRL 15764)</name>
    <dbReference type="NCBI Taxonomy" id="1179773"/>
    <lineage>
        <taxon>Bacteria</taxon>
        <taxon>Bacillati</taxon>
        <taxon>Actinomycetota</taxon>
        <taxon>Actinomycetes</taxon>
        <taxon>Pseudonocardiales</taxon>
        <taxon>Pseudonocardiaceae</taxon>
        <taxon>Saccharothrix</taxon>
    </lineage>
</organism>
<dbReference type="HOGENOM" id="CLU_079845_0_0_11"/>
<dbReference type="PATRIC" id="fig|1179773.3.peg.2915"/>
<reference evidence="3 4" key="1">
    <citation type="journal article" date="2012" name="BMC Genomics">
        <title>Complete genome sequence of Saccharothrix espanaensis DSM 44229T and comparison to the other completely sequenced Pseudonocardiaceae.</title>
        <authorList>
            <person name="Strobel T."/>
            <person name="Al-Dilaimi A."/>
            <person name="Blom J."/>
            <person name="Gessner A."/>
            <person name="Kalinowski J."/>
            <person name="Luzhetska M."/>
            <person name="Puhler A."/>
            <person name="Szczepanowski R."/>
            <person name="Bechthold A."/>
            <person name="Ruckert C."/>
        </authorList>
    </citation>
    <scope>NUCLEOTIDE SEQUENCE [LARGE SCALE GENOMIC DNA]</scope>
    <source>
        <strain evidence="4">ATCC 51144 / DSM 44229 / JCM 9112 / NBRC 15066 / NRRL 15764</strain>
    </source>
</reference>
<dbReference type="Proteomes" id="UP000006281">
    <property type="component" value="Chromosome"/>
</dbReference>
<feature type="transmembrane region" description="Helical" evidence="2">
    <location>
        <begin position="112"/>
        <end position="134"/>
    </location>
</feature>
<name>K0JZY6_SACES</name>
<sequence length="285" mass="30688">MRDHQVPVGHGAARRDGDLRRGRPVSVTEPGKVLASIGQVVAPTTVATGLMFFFGWSHAFWFFDYFGVHASTLELSVHDYLIRSVNGLFVPLVVGALAVSALLWLGKRDFTARWLTIGATALGVLLTAVGLVNVFGWRLFAVHFAVPPLCLAAGVLLLAHNGKARGVAVWTAAFVMITLSLFWAVNDYSAAVGVAQARAVQAELPTYPEAVLYSAKSLNLRVSGVRETDYGTPDAAYRYRYDGLKLVVRSGGQYLFLPASWAPGSGVAVLVPRTDSVRVEFGPRG</sequence>
<evidence type="ECO:0000313" key="4">
    <source>
        <dbReference type="Proteomes" id="UP000006281"/>
    </source>
</evidence>
<dbReference type="AlphaFoldDB" id="K0JZY6"/>
<keyword evidence="2" id="KW-0472">Membrane</keyword>
<dbReference type="KEGG" id="sesp:BN6_29240"/>
<gene>
    <name evidence="3" type="ordered locus">BN6_29240</name>
</gene>
<feature type="transmembrane region" description="Helical" evidence="2">
    <location>
        <begin position="81"/>
        <end position="105"/>
    </location>
</feature>
<evidence type="ECO:0000256" key="2">
    <source>
        <dbReference type="SAM" id="Phobius"/>
    </source>
</evidence>
<evidence type="ECO:0000313" key="3">
    <source>
        <dbReference type="EMBL" id="CCH30234.1"/>
    </source>
</evidence>
<feature type="region of interest" description="Disordered" evidence="1">
    <location>
        <begin position="1"/>
        <end position="25"/>
    </location>
</feature>
<proteinExistence type="predicted"/>
<keyword evidence="2" id="KW-0812">Transmembrane</keyword>
<feature type="transmembrane region" description="Helical" evidence="2">
    <location>
        <begin position="140"/>
        <end position="159"/>
    </location>
</feature>
<dbReference type="EMBL" id="HE804045">
    <property type="protein sequence ID" value="CCH30234.1"/>
    <property type="molecule type" value="Genomic_DNA"/>
</dbReference>
<protein>
    <submittedName>
        <fullName evidence="3">Putative membrane protein</fullName>
    </submittedName>
</protein>
<dbReference type="eggNOG" id="ENOG502ZD2Q">
    <property type="taxonomic scope" value="Bacteria"/>
</dbReference>